<comment type="similarity">
    <text evidence="1">Belongs to the gamma-glutamylcyclotransferase family.</text>
</comment>
<dbReference type="InterPro" id="IPR009288">
    <property type="entry name" value="AIG2-like_dom"/>
</dbReference>
<dbReference type="InterPro" id="IPR045038">
    <property type="entry name" value="AIG2-like"/>
</dbReference>
<evidence type="ECO:0000313" key="6">
    <source>
        <dbReference type="Proteomes" id="UP000256601"/>
    </source>
</evidence>
<dbReference type="InterPro" id="IPR036568">
    <property type="entry name" value="GGCT-like_sf"/>
</dbReference>
<protein>
    <recommendedName>
        <fullName evidence="3">Putative gamma-glutamylcyclotransferase</fullName>
    </recommendedName>
</protein>
<dbReference type="PANTHER" id="PTHR31544">
    <property type="entry name" value="AIG2-LIKE PROTEIN D"/>
    <property type="match status" value="1"/>
</dbReference>
<reference evidence="5 6" key="1">
    <citation type="submission" date="2018-07" db="EMBL/GenBank/DDBJ databases">
        <title>Draft Genome Assemblies for Five Robust Yarrowia lipolytica Strains Exhibiting High Lipid Production and Pentose Sugar Utilization and Sugar Alcohol Secretion from Undetoxified Lignocellulosic Biomass Hydrolysates.</title>
        <authorList>
            <consortium name="DOE Joint Genome Institute"/>
            <person name="Walker C."/>
            <person name="Ryu S."/>
            <person name="Na H."/>
            <person name="Zane M."/>
            <person name="LaButti K."/>
            <person name="Lipzen A."/>
            <person name="Haridas S."/>
            <person name="Barry K."/>
            <person name="Grigoriev I.V."/>
            <person name="Quarterman J."/>
            <person name="Slininger P."/>
            <person name="Dien B."/>
            <person name="Trinh C.T."/>
        </authorList>
    </citation>
    <scope>NUCLEOTIDE SEQUENCE [LARGE SCALE GENOMIC DNA]</scope>
    <source>
        <strain evidence="5 6">YB392</strain>
    </source>
</reference>
<evidence type="ECO:0000256" key="2">
    <source>
        <dbReference type="ARBA" id="ARBA00022679"/>
    </source>
</evidence>
<dbReference type="Proteomes" id="UP000256601">
    <property type="component" value="Unassembled WGS sequence"/>
</dbReference>
<dbReference type="CDD" id="cd06661">
    <property type="entry name" value="GGCT_like"/>
    <property type="match status" value="1"/>
</dbReference>
<dbReference type="Pfam" id="PF06094">
    <property type="entry name" value="GGACT"/>
    <property type="match status" value="1"/>
</dbReference>
<keyword evidence="2" id="KW-0808">Transferase</keyword>
<proteinExistence type="inferred from homology"/>
<evidence type="ECO:0000256" key="3">
    <source>
        <dbReference type="ARBA" id="ARBA00030602"/>
    </source>
</evidence>
<dbReference type="VEuPathDB" id="FungiDB:YALI1_C06394g"/>
<evidence type="ECO:0000259" key="4">
    <source>
        <dbReference type="Pfam" id="PF06094"/>
    </source>
</evidence>
<dbReference type="PANTHER" id="PTHR31544:SF2">
    <property type="entry name" value="AIG2-LIKE PROTEIN D"/>
    <property type="match status" value="1"/>
</dbReference>
<accession>A0A371C7U4</accession>
<feature type="domain" description="Gamma-glutamylcyclotransferase AIG2-like" evidence="4">
    <location>
        <begin position="37"/>
        <end position="151"/>
    </location>
</feature>
<evidence type="ECO:0000256" key="1">
    <source>
        <dbReference type="ARBA" id="ARBA00008861"/>
    </source>
</evidence>
<gene>
    <name evidence="5" type="ORF">B0I71DRAFT_131037</name>
</gene>
<sequence>MSPPNSNLILSLSHPKIHRLKTVRISLLRRKRMSTAFFYGTLTRPEVLGRVIANSFEVPAHVKVSPATLHDHVRYHVKNRDYPGVIAKSGASVQGTVAFNLSDSDVAKLDVFEGEDYKRVVVDVDVDGTKVPAHLYLWIGGEDRLDDKEWDVNVFVKEKMDSWLYEELGVHVKTRE</sequence>
<organism evidence="5 6">
    <name type="scientific">Yarrowia lipolytica</name>
    <name type="common">Candida lipolytica</name>
    <dbReference type="NCBI Taxonomy" id="4952"/>
    <lineage>
        <taxon>Eukaryota</taxon>
        <taxon>Fungi</taxon>
        <taxon>Dikarya</taxon>
        <taxon>Ascomycota</taxon>
        <taxon>Saccharomycotina</taxon>
        <taxon>Dipodascomycetes</taxon>
        <taxon>Dipodascales</taxon>
        <taxon>Dipodascales incertae sedis</taxon>
        <taxon>Yarrowia</taxon>
    </lineage>
</organism>
<dbReference type="InterPro" id="IPR013024">
    <property type="entry name" value="GGCT-like"/>
</dbReference>
<dbReference type="VEuPathDB" id="FungiDB:YALI0_C04906g"/>
<evidence type="ECO:0000313" key="5">
    <source>
        <dbReference type="EMBL" id="RDW26384.1"/>
    </source>
</evidence>
<dbReference type="GO" id="GO:0016740">
    <property type="term" value="F:transferase activity"/>
    <property type="evidence" value="ECO:0007669"/>
    <property type="project" value="UniProtKB-KW"/>
</dbReference>
<dbReference type="Gene3D" id="3.10.490.10">
    <property type="entry name" value="Gamma-glutamyl cyclotransferase-like"/>
    <property type="match status" value="1"/>
</dbReference>
<dbReference type="AlphaFoldDB" id="A0A371C7U4"/>
<dbReference type="EMBL" id="KZ858981">
    <property type="protein sequence ID" value="RDW26384.1"/>
    <property type="molecule type" value="Genomic_DNA"/>
</dbReference>
<dbReference type="SUPFAM" id="SSF110857">
    <property type="entry name" value="Gamma-glutamyl cyclotransferase-like"/>
    <property type="match status" value="1"/>
</dbReference>
<name>A0A371C7U4_YARLL</name>